<feature type="compositionally biased region" description="Polar residues" evidence="1">
    <location>
        <begin position="128"/>
        <end position="154"/>
    </location>
</feature>
<dbReference type="Proteomes" id="UP000024635">
    <property type="component" value="Unassembled WGS sequence"/>
</dbReference>
<feature type="region of interest" description="Disordered" evidence="1">
    <location>
        <begin position="55"/>
        <end position="236"/>
    </location>
</feature>
<accession>A0A016TB86</accession>
<evidence type="ECO:0008006" key="5">
    <source>
        <dbReference type="Google" id="ProtNLM"/>
    </source>
</evidence>
<feature type="compositionally biased region" description="Polar residues" evidence="1">
    <location>
        <begin position="109"/>
        <end position="120"/>
    </location>
</feature>
<protein>
    <recommendedName>
        <fullName evidence="5">SCP domain-containing protein</fullName>
    </recommendedName>
</protein>
<evidence type="ECO:0000313" key="4">
    <source>
        <dbReference type="Proteomes" id="UP000024635"/>
    </source>
</evidence>
<keyword evidence="4" id="KW-1185">Reference proteome</keyword>
<feature type="compositionally biased region" description="Low complexity" evidence="1">
    <location>
        <begin position="281"/>
        <end position="294"/>
    </location>
</feature>
<feature type="region of interest" description="Disordered" evidence="1">
    <location>
        <begin position="257"/>
        <end position="341"/>
    </location>
</feature>
<dbReference type="AlphaFoldDB" id="A0A016TB86"/>
<name>A0A016TB86_9BILA</name>
<dbReference type="SUPFAM" id="SSF55797">
    <property type="entry name" value="PR-1-like"/>
    <property type="match status" value="1"/>
</dbReference>
<sequence length="595" mass="63919">MLSAYIIAIAVISLSTVSCEQEANASSESTEEQILYSSNLTGNETTLRGHAESVTLGLSHGNGTSTTASNEEHSVQSSNSTENATVPTEPTSGFSHGNATNTTASTASQDVQSSNSTENPTVPIEPTSGLSHGNGTNTSASTGEHSVHSGNSTDNKTRDHAHSVTPSLSLDGETSTTASTEEHSVQSGNSTDNKTRDHGHSVTPSYSSGNETNTTASTEEYSVQSGNSTDKKTTPIYHEDTVATGLSLGGETNATAFTEEHSVQPGNSTGNETTPRDHADTTTTGPFPGEETITSASTEDHSVHFGNSTDYENATFPPDFDDDPPTPEKYNHEGICNHSDGTPQVARNGILKLLNDFRVKVVRGEQRNGEGFSNPDNSTLPRGMFMRELGWSCDLERAAIDALNKTCTAIPVAPNGTTPFFDSMEVLEWQQIAEKKRPWRPFGPGTWFYHVETYGLILDGHTGSTPIYFLGGGADSANLLRYNISRVGCALKLCEGNKTFSIFRLTNKPPLRQDAIIYYGGNGSCPKGRCEPGLTCHNETGLCVEQHWISTTTTPVPTTTECFNGGSFWLAGFFYNWFGKDPCWARWYPTSTSSY</sequence>
<comment type="caution">
    <text evidence="3">The sequence shown here is derived from an EMBL/GenBank/DDBJ whole genome shotgun (WGS) entry which is preliminary data.</text>
</comment>
<evidence type="ECO:0000256" key="2">
    <source>
        <dbReference type="SAM" id="SignalP"/>
    </source>
</evidence>
<organism evidence="3 4">
    <name type="scientific">Ancylostoma ceylanicum</name>
    <dbReference type="NCBI Taxonomy" id="53326"/>
    <lineage>
        <taxon>Eukaryota</taxon>
        <taxon>Metazoa</taxon>
        <taxon>Ecdysozoa</taxon>
        <taxon>Nematoda</taxon>
        <taxon>Chromadorea</taxon>
        <taxon>Rhabditida</taxon>
        <taxon>Rhabditina</taxon>
        <taxon>Rhabditomorpha</taxon>
        <taxon>Strongyloidea</taxon>
        <taxon>Ancylostomatidae</taxon>
        <taxon>Ancylostomatinae</taxon>
        <taxon>Ancylostoma</taxon>
    </lineage>
</organism>
<feature type="signal peptide" evidence="2">
    <location>
        <begin position="1"/>
        <end position="19"/>
    </location>
</feature>
<dbReference type="EMBL" id="JARK01001455">
    <property type="protein sequence ID" value="EYB99917.1"/>
    <property type="molecule type" value="Genomic_DNA"/>
</dbReference>
<feature type="compositionally biased region" description="Polar residues" evidence="1">
    <location>
        <begin position="61"/>
        <end position="97"/>
    </location>
</feature>
<evidence type="ECO:0000256" key="1">
    <source>
        <dbReference type="SAM" id="MobiDB-lite"/>
    </source>
</evidence>
<keyword evidence="2" id="KW-0732">Signal</keyword>
<feature type="compositionally biased region" description="Polar residues" evidence="1">
    <location>
        <begin position="202"/>
        <end position="228"/>
    </location>
</feature>
<reference evidence="4" key="1">
    <citation type="journal article" date="2015" name="Nat. Genet.">
        <title>The genome and transcriptome of the zoonotic hookworm Ancylostoma ceylanicum identify infection-specific gene families.</title>
        <authorList>
            <person name="Schwarz E.M."/>
            <person name="Hu Y."/>
            <person name="Antoshechkin I."/>
            <person name="Miller M.M."/>
            <person name="Sternberg P.W."/>
            <person name="Aroian R.V."/>
        </authorList>
    </citation>
    <scope>NUCLEOTIDE SEQUENCE</scope>
    <source>
        <strain evidence="4">HY135</strain>
    </source>
</reference>
<feature type="compositionally biased region" description="Low complexity" evidence="1">
    <location>
        <begin position="98"/>
        <end position="108"/>
    </location>
</feature>
<gene>
    <name evidence="3" type="primary">Acey_s0119.g842</name>
    <name evidence="3" type="ORF">Y032_0119g842</name>
</gene>
<evidence type="ECO:0000313" key="3">
    <source>
        <dbReference type="EMBL" id="EYB99917.1"/>
    </source>
</evidence>
<dbReference type="Gene3D" id="3.40.33.10">
    <property type="entry name" value="CAP"/>
    <property type="match status" value="1"/>
</dbReference>
<feature type="chain" id="PRO_5001490817" description="SCP domain-containing protein" evidence="2">
    <location>
        <begin position="20"/>
        <end position="595"/>
    </location>
</feature>
<dbReference type="InterPro" id="IPR035940">
    <property type="entry name" value="CAP_sf"/>
</dbReference>
<proteinExistence type="predicted"/>